<accession>A0A024WZ23</accession>
<evidence type="ECO:0000313" key="2">
    <source>
        <dbReference type="Proteomes" id="UP000030694"/>
    </source>
</evidence>
<organism evidence="1 2">
    <name type="scientific">Plasmodium falciparum (isolate Camp / Malaysia)</name>
    <dbReference type="NCBI Taxonomy" id="5835"/>
    <lineage>
        <taxon>Eukaryota</taxon>
        <taxon>Sar</taxon>
        <taxon>Alveolata</taxon>
        <taxon>Apicomplexa</taxon>
        <taxon>Aconoidasida</taxon>
        <taxon>Haemosporida</taxon>
        <taxon>Plasmodiidae</taxon>
        <taxon>Plasmodium</taxon>
        <taxon>Plasmodium (Laverania)</taxon>
    </lineage>
</organism>
<sequence>MKKNHNQIVLHFQKTQSIQTSLTMRQKEEEQRSQRQHFAEMLIPKIGQYQKRMNYVKREL</sequence>
<protein>
    <submittedName>
        <fullName evidence="1">Uncharacterized protein</fullName>
    </submittedName>
</protein>
<name>A0A024WZ23_PLAFC</name>
<evidence type="ECO:0000313" key="1">
    <source>
        <dbReference type="EMBL" id="ETW58040.1"/>
    </source>
</evidence>
<gene>
    <name evidence="1" type="ORF">PFMC_06062</name>
</gene>
<dbReference type="EMBL" id="KI927757">
    <property type="protein sequence ID" value="ETW58040.1"/>
    <property type="molecule type" value="Genomic_DNA"/>
</dbReference>
<reference evidence="1 2" key="1">
    <citation type="submission" date="2013-02" db="EMBL/GenBank/DDBJ databases">
        <title>The Genome Annotation of Plasmodium falciparum CAMP/Malaysia.</title>
        <authorList>
            <consortium name="The Broad Institute Genome Sequencing Platform"/>
            <consortium name="The Broad Institute Genome Sequencing Center for Infectious Disease"/>
            <person name="Neafsey D."/>
            <person name="Hoffman S."/>
            <person name="Volkman S."/>
            <person name="Rosenthal P."/>
            <person name="Walker B."/>
            <person name="Young S.K."/>
            <person name="Zeng Q."/>
            <person name="Gargeya S."/>
            <person name="Fitzgerald M."/>
            <person name="Haas B."/>
            <person name="Abouelleil A."/>
            <person name="Allen A.W."/>
            <person name="Alvarado L."/>
            <person name="Arachchi H.M."/>
            <person name="Berlin A.M."/>
            <person name="Chapman S.B."/>
            <person name="Gainer-Dewar J."/>
            <person name="Goldberg J."/>
            <person name="Griggs A."/>
            <person name="Gujja S."/>
            <person name="Hansen M."/>
            <person name="Howarth C."/>
            <person name="Imamovic A."/>
            <person name="Ireland A."/>
            <person name="Larimer J."/>
            <person name="McCowan C."/>
            <person name="Murphy C."/>
            <person name="Pearson M."/>
            <person name="Poon T.W."/>
            <person name="Priest M."/>
            <person name="Roberts A."/>
            <person name="Saif S."/>
            <person name="Shea T."/>
            <person name="Sisk P."/>
            <person name="Sykes S."/>
            <person name="Wortman J."/>
            <person name="Nusbaum C."/>
            <person name="Birren B."/>
        </authorList>
    </citation>
    <scope>NUCLEOTIDE SEQUENCE [LARGE SCALE GENOMIC DNA]</scope>
    <source>
        <strain evidence="1 2">CAMP/Malaysia</strain>
    </source>
</reference>
<dbReference type="AlphaFoldDB" id="A0A024WZ23"/>
<dbReference type="Proteomes" id="UP000030694">
    <property type="component" value="Unassembled WGS sequence"/>
</dbReference>
<reference evidence="1 2" key="2">
    <citation type="submission" date="2013-02" db="EMBL/GenBank/DDBJ databases">
        <title>The Genome Sequence of Plasmodium falciparum CAMP/Malaysia.</title>
        <authorList>
            <consortium name="The Broad Institute Genome Sequencing Platform"/>
            <consortium name="The Broad Institute Genome Sequencing Center for Infectious Disease"/>
            <person name="Neafsey D."/>
            <person name="Cheeseman I."/>
            <person name="Volkman S."/>
            <person name="Adams J."/>
            <person name="Walker B."/>
            <person name="Young S.K."/>
            <person name="Zeng Q."/>
            <person name="Gargeya S."/>
            <person name="Fitzgerald M."/>
            <person name="Haas B."/>
            <person name="Abouelleil A."/>
            <person name="Alvarado L."/>
            <person name="Arachchi H.M."/>
            <person name="Berlin A.M."/>
            <person name="Chapman S.B."/>
            <person name="Dewar J."/>
            <person name="Goldberg J."/>
            <person name="Griggs A."/>
            <person name="Gujja S."/>
            <person name="Hansen M."/>
            <person name="Howarth C."/>
            <person name="Imamovic A."/>
            <person name="Larimer J."/>
            <person name="McCowan C."/>
            <person name="Murphy C."/>
            <person name="Neiman D."/>
            <person name="Pearson M."/>
            <person name="Priest M."/>
            <person name="Roberts A."/>
            <person name="Saif S."/>
            <person name="Shea T."/>
            <person name="Sisk P."/>
            <person name="Sykes S."/>
            <person name="Wortman J."/>
            <person name="Nusbaum C."/>
            <person name="Birren B."/>
        </authorList>
    </citation>
    <scope>NUCLEOTIDE SEQUENCE [LARGE SCALE GENOMIC DNA]</scope>
    <source>
        <strain evidence="1 2">CAMP/Malaysia</strain>
    </source>
</reference>
<proteinExistence type="predicted"/>